<proteinExistence type="predicted"/>
<reference evidence="1 2" key="1">
    <citation type="submission" date="2017-09" db="EMBL/GenBank/DDBJ databases">
        <title>The Catabolism of 3,6-Dichlorosalicylic acid is Initiated by the Cytochrome P450 Monooxygenase DsmABC in Rhizorhabdus dicambivorans Ndbn-20.</title>
        <authorList>
            <person name="Na L."/>
        </authorList>
    </citation>
    <scope>NUCLEOTIDE SEQUENCE [LARGE SCALE GENOMIC DNA]</scope>
    <source>
        <strain evidence="1 2">Ndbn-20m</strain>
    </source>
</reference>
<sequence length="152" mass="16167">MARKDISAADIGRALGMPMPDGPFESTGVDMSLLGTGPGSWLALCEKPGEDWADGLAAKLDGLASLSDQSGAYVVFRLGGARARRLLQQGVALDLDPEVFPPHRVAVTMIAHIGVILWRCAARDAFDVAIFRSFATSFRQWATATAAHLIEA</sequence>
<dbReference type="Proteomes" id="UP000218934">
    <property type="component" value="Unassembled WGS sequence"/>
</dbReference>
<dbReference type="InterPro" id="IPR007375">
    <property type="entry name" value="SoxG"/>
</dbReference>
<dbReference type="Pfam" id="PF04268">
    <property type="entry name" value="SoxG"/>
    <property type="match status" value="1"/>
</dbReference>
<evidence type="ECO:0000313" key="1">
    <source>
        <dbReference type="EMBL" id="PCE43393.1"/>
    </source>
</evidence>
<protein>
    <submittedName>
        <fullName evidence="1">Sarcosine oxidase subunit gamma</fullName>
    </submittedName>
</protein>
<organism evidence="1 2">
    <name type="scientific">Rhizorhabdus dicambivorans</name>
    <dbReference type="NCBI Taxonomy" id="1850238"/>
    <lineage>
        <taxon>Bacteria</taxon>
        <taxon>Pseudomonadati</taxon>
        <taxon>Pseudomonadota</taxon>
        <taxon>Alphaproteobacteria</taxon>
        <taxon>Sphingomonadales</taxon>
        <taxon>Sphingomonadaceae</taxon>
        <taxon>Rhizorhabdus</taxon>
    </lineage>
</organism>
<dbReference type="OrthoDB" id="7562825at2"/>
<gene>
    <name evidence="1" type="ORF">COO09_05805</name>
</gene>
<dbReference type="SUPFAM" id="SSF103025">
    <property type="entry name" value="Folate-binding domain"/>
    <property type="match status" value="1"/>
</dbReference>
<dbReference type="AlphaFoldDB" id="A0A2A4G079"/>
<keyword evidence="2" id="KW-1185">Reference proteome</keyword>
<dbReference type="KEGG" id="rdi:CMV14_00770"/>
<dbReference type="Gene3D" id="3.30.1360.120">
    <property type="entry name" value="Probable tRNA modification gtpase trme, domain 1"/>
    <property type="match status" value="1"/>
</dbReference>
<comment type="caution">
    <text evidence="1">The sequence shown here is derived from an EMBL/GenBank/DDBJ whole genome shotgun (WGS) entry which is preliminary data.</text>
</comment>
<dbReference type="EMBL" id="NWUF01000004">
    <property type="protein sequence ID" value="PCE43393.1"/>
    <property type="molecule type" value="Genomic_DNA"/>
</dbReference>
<dbReference type="Gene3D" id="3.30.70.1520">
    <property type="entry name" value="Heterotetrameric sarcosine oxidase"/>
    <property type="match status" value="1"/>
</dbReference>
<evidence type="ECO:0000313" key="2">
    <source>
        <dbReference type="Proteomes" id="UP000218934"/>
    </source>
</evidence>
<name>A0A2A4G079_9SPHN</name>
<accession>A0A2A4G079</accession>
<dbReference type="InterPro" id="IPR027266">
    <property type="entry name" value="TrmE/GcvT-like"/>
</dbReference>